<comment type="caution">
    <text evidence="4">The sequence shown here is derived from an EMBL/GenBank/DDBJ whole genome shotgun (WGS) entry which is preliminary data.</text>
</comment>
<feature type="domain" description="Response regulatory" evidence="3">
    <location>
        <begin position="5"/>
        <end position="124"/>
    </location>
</feature>
<sequence length="140" mass="15008">MSEKHILVVDDSTSIRRMIAACLRECGFAVTEAADGAAALEVVRKQTDGPHHLVITDQVMPAMDGLTLIRALRSLPAYAGTPILMLTTEADGTIREQARAAGATGFLPKPFDPDGLTDSVMQLFEWHAQTHGSASTHSTH</sequence>
<dbReference type="PROSITE" id="PS50110">
    <property type="entry name" value="RESPONSE_REGULATORY"/>
    <property type="match status" value="1"/>
</dbReference>
<keyword evidence="1 2" id="KW-0597">Phosphoprotein</keyword>
<evidence type="ECO:0000256" key="1">
    <source>
        <dbReference type="ARBA" id="ARBA00022553"/>
    </source>
</evidence>
<keyword evidence="5" id="KW-1185">Reference proteome</keyword>
<evidence type="ECO:0000313" key="4">
    <source>
        <dbReference type="EMBL" id="CAJ0815692.1"/>
    </source>
</evidence>
<name>A0ABM9K526_9RALS</name>
<dbReference type="SUPFAM" id="SSF52172">
    <property type="entry name" value="CheY-like"/>
    <property type="match status" value="1"/>
</dbReference>
<evidence type="ECO:0000256" key="2">
    <source>
        <dbReference type="PROSITE-ProRule" id="PRU00169"/>
    </source>
</evidence>
<proteinExistence type="predicted"/>
<dbReference type="PANTHER" id="PTHR44591">
    <property type="entry name" value="STRESS RESPONSE REGULATOR PROTEIN 1"/>
    <property type="match status" value="1"/>
</dbReference>
<dbReference type="Proteomes" id="UP001189757">
    <property type="component" value="Unassembled WGS sequence"/>
</dbReference>
<dbReference type="PANTHER" id="PTHR44591:SF25">
    <property type="entry name" value="CHEMOTAXIS TWO-COMPONENT RESPONSE REGULATOR"/>
    <property type="match status" value="1"/>
</dbReference>
<dbReference type="SMART" id="SM00448">
    <property type="entry name" value="REC"/>
    <property type="match status" value="1"/>
</dbReference>
<organism evidence="4 5">
    <name type="scientific">Ralstonia flaminis</name>
    <dbReference type="NCBI Taxonomy" id="3058597"/>
    <lineage>
        <taxon>Bacteria</taxon>
        <taxon>Pseudomonadati</taxon>
        <taxon>Pseudomonadota</taxon>
        <taxon>Betaproteobacteria</taxon>
        <taxon>Burkholderiales</taxon>
        <taxon>Burkholderiaceae</taxon>
        <taxon>Ralstonia</taxon>
    </lineage>
</organism>
<dbReference type="Pfam" id="PF00072">
    <property type="entry name" value="Response_reg"/>
    <property type="match status" value="1"/>
</dbReference>
<dbReference type="InterPro" id="IPR050595">
    <property type="entry name" value="Bact_response_regulator"/>
</dbReference>
<accession>A0ABM9K526</accession>
<dbReference type="Gene3D" id="3.40.50.2300">
    <property type="match status" value="1"/>
</dbReference>
<feature type="modified residue" description="4-aspartylphosphate" evidence="2">
    <location>
        <position position="57"/>
    </location>
</feature>
<gene>
    <name evidence="4" type="primary">cheY_2</name>
    <name evidence="4" type="ORF">LMG18101_02671</name>
</gene>
<evidence type="ECO:0000313" key="5">
    <source>
        <dbReference type="Proteomes" id="UP001189757"/>
    </source>
</evidence>
<reference evidence="4 5" key="1">
    <citation type="submission" date="2023-07" db="EMBL/GenBank/DDBJ databases">
        <authorList>
            <person name="Peeters C."/>
        </authorList>
    </citation>
    <scope>NUCLEOTIDE SEQUENCE [LARGE SCALE GENOMIC DNA]</scope>
    <source>
        <strain evidence="4 5">LMG 18101</strain>
    </source>
</reference>
<dbReference type="RefSeq" id="WP_199033052.1">
    <property type="nucleotide sequence ID" value="NZ_CATZLL010000007.1"/>
</dbReference>
<dbReference type="InterPro" id="IPR001789">
    <property type="entry name" value="Sig_transdc_resp-reg_receiver"/>
</dbReference>
<dbReference type="EMBL" id="CATZLL010000007">
    <property type="protein sequence ID" value="CAJ0815692.1"/>
    <property type="molecule type" value="Genomic_DNA"/>
</dbReference>
<dbReference type="InterPro" id="IPR011006">
    <property type="entry name" value="CheY-like_superfamily"/>
</dbReference>
<protein>
    <submittedName>
        <fullName evidence="4">Chemotaxis protein CheY</fullName>
    </submittedName>
</protein>
<evidence type="ECO:0000259" key="3">
    <source>
        <dbReference type="PROSITE" id="PS50110"/>
    </source>
</evidence>